<accession>W5MCM7</accession>
<dbReference type="PROSITE" id="PS50294">
    <property type="entry name" value="WD_REPEATS_REGION"/>
    <property type="match status" value="1"/>
</dbReference>
<dbReference type="OMA" id="TAHARMI"/>
<evidence type="ECO:0000313" key="8">
    <source>
        <dbReference type="Proteomes" id="UP000018468"/>
    </source>
</evidence>
<evidence type="ECO:0000259" key="6">
    <source>
        <dbReference type="Pfam" id="PF21031"/>
    </source>
</evidence>
<dbReference type="InParanoid" id="W5MCM7"/>
<evidence type="ECO:0000256" key="5">
    <source>
        <dbReference type="PROSITE-ProRule" id="PRU00221"/>
    </source>
</evidence>
<dbReference type="Gene3D" id="2.130.10.10">
    <property type="entry name" value="YVTN repeat-like/Quinoprotein amine dehydrogenase"/>
    <property type="match status" value="1"/>
</dbReference>
<dbReference type="SUPFAM" id="SSF50978">
    <property type="entry name" value="WD40 repeat-like"/>
    <property type="match status" value="1"/>
</dbReference>
<dbReference type="FunFam" id="2.130.10.10:FF:001249">
    <property type="entry name" value="WD repeat domain 54"/>
    <property type="match status" value="1"/>
</dbReference>
<dbReference type="EMBL" id="AHAT01012403">
    <property type="status" value="NOT_ANNOTATED_CDS"/>
    <property type="molecule type" value="Genomic_DNA"/>
</dbReference>
<dbReference type="PANTHER" id="PTHR19848:SF0">
    <property type="entry name" value="NOTCHLESS PROTEIN HOMOLOG 1"/>
    <property type="match status" value="1"/>
</dbReference>
<dbReference type="Ensembl" id="ENSLOCT00000006144.1">
    <property type="protein sequence ID" value="ENSLOCP00000006136.1"/>
    <property type="gene ID" value="ENSLOCG00000005095.1"/>
</dbReference>
<dbReference type="PROSITE" id="PS50082">
    <property type="entry name" value="WD_REPEATS_2"/>
    <property type="match status" value="1"/>
</dbReference>
<evidence type="ECO:0000256" key="1">
    <source>
        <dbReference type="ARBA" id="ARBA00004123"/>
    </source>
</evidence>
<sequence length="199" mass="21420">GTSCGSVLVFDVPSKGSNITLSEVLEEHREPITDIASESSRNEDGVADLVTADDSGLLCVWKSGEDFSLVNKIPAYGCSCSSVKLWCGVVVAGYGSGQIRLYDGASGSVYAEVNAHARWIYALDVAPDTGTLLSGAEDSLVRIWKLSRTPETNRIEIEHRHTECVTDVQICGAKFCDSEGNAFAVTGYDLSEIIRYMLV</sequence>
<proteinExistence type="predicted"/>
<dbReference type="Proteomes" id="UP000018468">
    <property type="component" value="Linkage group LG2"/>
</dbReference>
<keyword evidence="4" id="KW-0539">Nucleus</keyword>
<comment type="subcellular location">
    <subcellularLocation>
        <location evidence="1">Nucleus</location>
    </subcellularLocation>
</comment>
<keyword evidence="2 5" id="KW-0853">WD repeat</keyword>
<dbReference type="InterPro" id="IPR036322">
    <property type="entry name" value="WD40_repeat_dom_sf"/>
</dbReference>
<dbReference type="SMART" id="SM00320">
    <property type="entry name" value="WD40"/>
    <property type="match status" value="3"/>
</dbReference>
<dbReference type="eggNOG" id="ENOG502QRUZ">
    <property type="taxonomic scope" value="Eukaryota"/>
</dbReference>
<evidence type="ECO:0000256" key="4">
    <source>
        <dbReference type="ARBA" id="ARBA00023242"/>
    </source>
</evidence>
<dbReference type="InterPro" id="IPR049546">
    <property type="entry name" value="WDR54_beta_prop"/>
</dbReference>
<dbReference type="AlphaFoldDB" id="W5MCM7"/>
<feature type="domain" description="WD repeat-containing protein 54 beta-propeller" evidence="6">
    <location>
        <begin position="1"/>
        <end position="197"/>
    </location>
</feature>
<evidence type="ECO:0000256" key="3">
    <source>
        <dbReference type="ARBA" id="ARBA00022737"/>
    </source>
</evidence>
<dbReference type="InterPro" id="IPR015943">
    <property type="entry name" value="WD40/YVTN_repeat-like_dom_sf"/>
</dbReference>
<dbReference type="PANTHER" id="PTHR19848">
    <property type="entry name" value="WD40 REPEAT PROTEIN"/>
    <property type="match status" value="1"/>
</dbReference>
<evidence type="ECO:0000313" key="7">
    <source>
        <dbReference type="Ensembl" id="ENSLOCP00000006136.1"/>
    </source>
</evidence>
<dbReference type="Bgee" id="ENSLOCG00000005095">
    <property type="expression patterns" value="Expressed in testis and 12 other cell types or tissues"/>
</dbReference>
<dbReference type="STRING" id="7918.ENSLOCP00000006136"/>
<dbReference type="HOGENOM" id="CLU_045688_2_1_1"/>
<dbReference type="Pfam" id="PF21031">
    <property type="entry name" value="WDR54"/>
    <property type="match status" value="1"/>
</dbReference>
<keyword evidence="8" id="KW-1185">Reference proteome</keyword>
<dbReference type="GO" id="GO:0005634">
    <property type="term" value="C:nucleus"/>
    <property type="evidence" value="ECO:0007669"/>
    <property type="project" value="UniProtKB-SubCell"/>
</dbReference>
<feature type="repeat" description="WD" evidence="5">
    <location>
        <begin position="113"/>
        <end position="154"/>
    </location>
</feature>
<name>W5MCM7_LEPOC</name>
<evidence type="ECO:0000256" key="2">
    <source>
        <dbReference type="ARBA" id="ARBA00022574"/>
    </source>
</evidence>
<reference evidence="8" key="1">
    <citation type="submission" date="2011-12" db="EMBL/GenBank/DDBJ databases">
        <title>The Draft Genome of Lepisosteus oculatus.</title>
        <authorList>
            <consortium name="The Broad Institute Genome Assembly &amp; Analysis Group"/>
            <consortium name="Computational R&amp;D Group"/>
            <consortium name="and Sequencing Platform"/>
            <person name="Di Palma F."/>
            <person name="Alfoldi J."/>
            <person name="Johnson J."/>
            <person name="Berlin A."/>
            <person name="Gnerre S."/>
            <person name="Jaffe D."/>
            <person name="MacCallum I."/>
            <person name="Young S."/>
            <person name="Walker B.J."/>
            <person name="Lander E.S."/>
            <person name="Lindblad-Toh K."/>
        </authorList>
    </citation>
    <scope>NUCLEOTIDE SEQUENCE [LARGE SCALE GENOMIC DNA]</scope>
</reference>
<keyword evidence="3" id="KW-0677">Repeat</keyword>
<reference evidence="7" key="3">
    <citation type="submission" date="2025-09" db="UniProtKB">
        <authorList>
            <consortium name="Ensembl"/>
        </authorList>
    </citation>
    <scope>IDENTIFICATION</scope>
</reference>
<organism evidence="7 8">
    <name type="scientific">Lepisosteus oculatus</name>
    <name type="common">Spotted gar</name>
    <dbReference type="NCBI Taxonomy" id="7918"/>
    <lineage>
        <taxon>Eukaryota</taxon>
        <taxon>Metazoa</taxon>
        <taxon>Chordata</taxon>
        <taxon>Craniata</taxon>
        <taxon>Vertebrata</taxon>
        <taxon>Euteleostomi</taxon>
        <taxon>Actinopterygii</taxon>
        <taxon>Neopterygii</taxon>
        <taxon>Holostei</taxon>
        <taxon>Semionotiformes</taxon>
        <taxon>Lepisosteidae</taxon>
        <taxon>Lepisosteus</taxon>
    </lineage>
</organism>
<dbReference type="GeneTree" id="ENSGT00390000014530"/>
<dbReference type="InterPro" id="IPR001680">
    <property type="entry name" value="WD40_rpt"/>
</dbReference>
<protein>
    <submittedName>
        <fullName evidence="7">WD repeat domain 54</fullName>
    </submittedName>
</protein>
<reference evidence="7" key="2">
    <citation type="submission" date="2025-08" db="UniProtKB">
        <authorList>
            <consortium name="Ensembl"/>
        </authorList>
    </citation>
    <scope>IDENTIFICATION</scope>
</reference>